<keyword evidence="1" id="KW-0812">Transmembrane</keyword>
<evidence type="ECO:0000256" key="1">
    <source>
        <dbReference type="SAM" id="Phobius"/>
    </source>
</evidence>
<dbReference type="RefSeq" id="WP_091659293.1">
    <property type="nucleotide sequence ID" value="NZ_FONT01000002.1"/>
</dbReference>
<keyword evidence="1" id="KW-1133">Transmembrane helix</keyword>
<gene>
    <name evidence="2" type="ORF">SAMN05192532_102565</name>
</gene>
<accession>A0A1I2BXI6</accession>
<organism evidence="2 3">
    <name type="scientific">Alteribacillus iranensis</name>
    <dbReference type="NCBI Taxonomy" id="930128"/>
    <lineage>
        <taxon>Bacteria</taxon>
        <taxon>Bacillati</taxon>
        <taxon>Bacillota</taxon>
        <taxon>Bacilli</taxon>
        <taxon>Bacillales</taxon>
        <taxon>Bacillaceae</taxon>
        <taxon>Alteribacillus</taxon>
    </lineage>
</organism>
<reference evidence="2 3" key="1">
    <citation type="submission" date="2016-10" db="EMBL/GenBank/DDBJ databases">
        <authorList>
            <person name="de Groot N.N."/>
        </authorList>
    </citation>
    <scope>NUCLEOTIDE SEQUENCE [LARGE SCALE GENOMIC DNA]</scope>
    <source>
        <strain evidence="2 3">DSM 23995</strain>
    </source>
</reference>
<feature type="transmembrane region" description="Helical" evidence="1">
    <location>
        <begin position="32"/>
        <end position="49"/>
    </location>
</feature>
<name>A0A1I2BXI6_9BACI</name>
<evidence type="ECO:0000313" key="3">
    <source>
        <dbReference type="Proteomes" id="UP000199516"/>
    </source>
</evidence>
<keyword evidence="1" id="KW-0472">Membrane</keyword>
<dbReference type="Proteomes" id="UP000199516">
    <property type="component" value="Unassembled WGS sequence"/>
</dbReference>
<dbReference type="EMBL" id="FONT01000002">
    <property type="protein sequence ID" value="SFE60817.1"/>
    <property type="molecule type" value="Genomic_DNA"/>
</dbReference>
<proteinExistence type="predicted"/>
<dbReference type="AlphaFoldDB" id="A0A1I2BXI6"/>
<sequence length="59" mass="6321">MKTIYLAIAALIAITLVGSMLGSSHSGAVHIIAPVVGSIITSFLFVLFLKWEDRMTEAD</sequence>
<keyword evidence="3" id="KW-1185">Reference proteome</keyword>
<dbReference type="STRING" id="930128.SAMN05192532_102565"/>
<protein>
    <submittedName>
        <fullName evidence="2">Uncharacterized protein</fullName>
    </submittedName>
</protein>
<evidence type="ECO:0000313" key="2">
    <source>
        <dbReference type="EMBL" id="SFE60817.1"/>
    </source>
</evidence>